<dbReference type="PROSITE" id="PS50911">
    <property type="entry name" value="CHAP"/>
    <property type="match status" value="1"/>
</dbReference>
<reference evidence="2" key="2">
    <citation type="submission" date="2020-09" db="EMBL/GenBank/DDBJ databases">
        <authorList>
            <person name="Sun Q."/>
            <person name="Sedlacek I."/>
        </authorList>
    </citation>
    <scope>NUCLEOTIDE SEQUENCE</scope>
    <source>
        <strain evidence="2">CCM 8606</strain>
    </source>
</reference>
<accession>A0A8J3AJA5</accession>
<proteinExistence type="predicted"/>
<organism evidence="2 3">
    <name type="scientific">Galliscardovia ingluviei</name>
    <dbReference type="NCBI Taxonomy" id="1769422"/>
    <lineage>
        <taxon>Bacteria</taxon>
        <taxon>Bacillati</taxon>
        <taxon>Actinomycetota</taxon>
        <taxon>Actinomycetes</taxon>
        <taxon>Bifidobacteriales</taxon>
        <taxon>Bifidobacteriaceae</taxon>
        <taxon>Galliscardovia</taxon>
    </lineage>
</organism>
<name>A0A8J3AJA5_9BIFI</name>
<dbReference type="Pfam" id="PF05257">
    <property type="entry name" value="CHAP"/>
    <property type="match status" value="1"/>
</dbReference>
<evidence type="ECO:0000259" key="1">
    <source>
        <dbReference type="PROSITE" id="PS50911"/>
    </source>
</evidence>
<gene>
    <name evidence="2" type="ORF">GCM10007377_16100</name>
</gene>
<dbReference type="InterPro" id="IPR038765">
    <property type="entry name" value="Papain-like_cys_pep_sf"/>
</dbReference>
<feature type="domain" description="Peptidase C51" evidence="1">
    <location>
        <begin position="88"/>
        <end position="223"/>
    </location>
</feature>
<dbReference type="Proteomes" id="UP000619536">
    <property type="component" value="Unassembled WGS sequence"/>
</dbReference>
<dbReference type="InterPro" id="IPR007921">
    <property type="entry name" value="CHAP_dom"/>
</dbReference>
<sequence>MDKNWKNVGIAAGLAGVMLLPVLMLGQAADVVGAGISAATVSQSGGNTGFSWWRNHRKCRQNDANATTGSVIAVADGKGKNPYHGKTWGEITSMVTEKTGDAGACSSYDVGQCTWWACMRYRLAGITVDPYMGNGQDWVNSAVNKLGWEKDKLVVGSVISNRAGARVGSWNADPKYGHVMVVESIDEATKTVIASSGGAGYGGVISTETFHYDPLPEGTTVAAPTANAKNAISVTGTQDTGTVCDMTDSSGDTTPIADNLTVGDGYHATAEKAKEIARALLPKVFPGATEQDWKDLEWLWTKESSWRWDADNPSSDAYGIPQSLPGDKMAAYGADWHDNAATQITWGLHYIQERYGSIANARSFWENHHWY</sequence>
<keyword evidence="3" id="KW-1185">Reference proteome</keyword>
<evidence type="ECO:0000313" key="3">
    <source>
        <dbReference type="Proteomes" id="UP000619536"/>
    </source>
</evidence>
<evidence type="ECO:0000313" key="2">
    <source>
        <dbReference type="EMBL" id="GGI15478.1"/>
    </source>
</evidence>
<dbReference type="EMBL" id="BMDH01000006">
    <property type="protein sequence ID" value="GGI15478.1"/>
    <property type="molecule type" value="Genomic_DNA"/>
</dbReference>
<dbReference type="RefSeq" id="WP_188355774.1">
    <property type="nucleotide sequence ID" value="NZ_BMDH01000006.1"/>
</dbReference>
<reference evidence="2" key="1">
    <citation type="journal article" date="2014" name="Int. J. Syst. Evol. Microbiol.">
        <title>Complete genome sequence of Corynebacterium casei LMG S-19264T (=DSM 44701T), isolated from a smear-ripened cheese.</title>
        <authorList>
            <consortium name="US DOE Joint Genome Institute (JGI-PGF)"/>
            <person name="Walter F."/>
            <person name="Albersmeier A."/>
            <person name="Kalinowski J."/>
            <person name="Ruckert C."/>
        </authorList>
    </citation>
    <scope>NUCLEOTIDE SEQUENCE</scope>
    <source>
        <strain evidence="2">CCM 8606</strain>
    </source>
</reference>
<dbReference type="SUPFAM" id="SSF54001">
    <property type="entry name" value="Cysteine proteinases"/>
    <property type="match status" value="1"/>
</dbReference>
<dbReference type="AlphaFoldDB" id="A0A8J3AJA5"/>
<dbReference type="Gene3D" id="3.90.1720.10">
    <property type="entry name" value="endopeptidase domain like (from Nostoc punctiforme)"/>
    <property type="match status" value="1"/>
</dbReference>
<protein>
    <recommendedName>
        <fullName evidence="1">Peptidase C51 domain-containing protein</fullName>
    </recommendedName>
</protein>
<comment type="caution">
    <text evidence="2">The sequence shown here is derived from an EMBL/GenBank/DDBJ whole genome shotgun (WGS) entry which is preliminary data.</text>
</comment>